<sequence>MKEELVSRDESFTALVESDPAMKILEVAAWRELLLRERINEAVKSNLLKFATGNDLDNLAEFHGVEREKEKEEKDERFRERIKAKIVGWSTGGSKEHYRYQALSADRRVKDALVESKVPGSVEISILSTELSTNGIASEELLDIVRKRVTRDDIRVLTDTITVVGCSIIEIDIHSKISIKRPDIIETMKKQFIEKFETTKRLGWSITRSWIIANLFVEGVENVELIEPREDVVQEKALVDAIDYKVDPSCVKGFKFSLGEKILPWLVEEYGLGEILRWAKDKRRAIKEGVEFQRLRGTPASLKIALKWANIEDITIIEEPPGKHFFELQIGIRDVPNDFFVDAVVELAKLSLPARSRLMRIFNDYYNAQRFILDESLFGDLLSDYSGVKIEKDGPVLSFGRKNAFELKILNPSFKFSTFRVHYEQAFSNDIYRLDVAILGETEPHTKNYNGIYERSHQWNNLKTLYPLPQSLLPEIKFAKAQVILSDSWSLGEINACFPVTSIEEEGDKFLLGSSKLSEQVWNLKYQPILERFFAVHHYQVKNFSTPKIIRFSVTEHYIHFESELDSEQKDSIQELENYILVFYPGVLTWHEHRHLNRKWVEKQIICLIK</sequence>
<dbReference type="InterPro" id="IPR058531">
    <property type="entry name" value="Baseplate_J_M"/>
</dbReference>
<reference evidence="2" key="1">
    <citation type="submission" date="2020-07" db="EMBL/GenBank/DDBJ databases">
        <title>Multicomponent nature underlies the extraordinary mechanical properties of spider dragline silk.</title>
        <authorList>
            <person name="Kono N."/>
            <person name="Nakamura H."/>
            <person name="Mori M."/>
            <person name="Yoshida Y."/>
            <person name="Ohtoshi R."/>
            <person name="Malay A.D."/>
            <person name="Moran D.A.P."/>
            <person name="Tomita M."/>
            <person name="Numata K."/>
            <person name="Arakawa K."/>
        </authorList>
    </citation>
    <scope>NUCLEOTIDE SEQUENCE</scope>
</reference>
<dbReference type="Pfam" id="PF09684">
    <property type="entry name" value="Tail_P2_I"/>
    <property type="match status" value="1"/>
</dbReference>
<comment type="caution">
    <text evidence="2">The sequence shown here is derived from an EMBL/GenBank/DDBJ whole genome shotgun (WGS) entry which is preliminary data.</text>
</comment>
<keyword evidence="3" id="KW-1185">Reference proteome</keyword>
<organism evidence="2 3">
    <name type="scientific">Trichonephila clavata</name>
    <name type="common">Joro spider</name>
    <name type="synonym">Nephila clavata</name>
    <dbReference type="NCBI Taxonomy" id="2740835"/>
    <lineage>
        <taxon>Eukaryota</taxon>
        <taxon>Metazoa</taxon>
        <taxon>Ecdysozoa</taxon>
        <taxon>Arthropoda</taxon>
        <taxon>Chelicerata</taxon>
        <taxon>Arachnida</taxon>
        <taxon>Araneae</taxon>
        <taxon>Araneomorphae</taxon>
        <taxon>Entelegynae</taxon>
        <taxon>Araneoidea</taxon>
        <taxon>Nephilidae</taxon>
        <taxon>Trichonephila</taxon>
    </lineage>
</organism>
<evidence type="ECO:0000259" key="1">
    <source>
        <dbReference type="Pfam" id="PF26078"/>
    </source>
</evidence>
<accession>A0A8X6LKP0</accession>
<gene>
    <name evidence="2" type="ORF">TNCT_218251</name>
</gene>
<evidence type="ECO:0000313" key="2">
    <source>
        <dbReference type="EMBL" id="GFR11917.1"/>
    </source>
</evidence>
<protein>
    <submittedName>
        <fullName evidence="2">Baseplate protein J</fullName>
    </submittedName>
</protein>
<dbReference type="OrthoDB" id="6765046at2759"/>
<evidence type="ECO:0000313" key="3">
    <source>
        <dbReference type="Proteomes" id="UP000887116"/>
    </source>
</evidence>
<dbReference type="Pfam" id="PF26078">
    <property type="entry name" value="Baseplate_J_M"/>
    <property type="match status" value="1"/>
</dbReference>
<feature type="domain" description="Baseplate J-like central" evidence="1">
    <location>
        <begin position="90"/>
        <end position="165"/>
    </location>
</feature>
<proteinExistence type="predicted"/>
<name>A0A8X6LKP0_TRICU</name>
<dbReference type="InterPro" id="IPR006521">
    <property type="entry name" value="Tail_protein_I"/>
</dbReference>
<dbReference type="EMBL" id="BMAO01026721">
    <property type="protein sequence ID" value="GFR11917.1"/>
    <property type="molecule type" value="Genomic_DNA"/>
</dbReference>
<dbReference type="Proteomes" id="UP000887116">
    <property type="component" value="Unassembled WGS sequence"/>
</dbReference>
<dbReference type="AlphaFoldDB" id="A0A8X6LKP0"/>